<comment type="caution">
    <text evidence="1">Lacks conserved residue(s) required for the propagation of feature annotation.</text>
</comment>
<dbReference type="InterPro" id="IPR036397">
    <property type="entry name" value="RNaseH_sf"/>
</dbReference>
<comment type="catalytic activity">
    <reaction evidence="2">
        <text>Endonucleolytic cleavage to 5'-phosphomonoester.</text>
        <dbReference type="EC" id="3.1.26.4"/>
    </reaction>
</comment>
<feature type="domain" description="RNase H type-2" evidence="3">
    <location>
        <begin position="1"/>
        <end position="93"/>
    </location>
</feature>
<dbReference type="GO" id="GO:0004523">
    <property type="term" value="F:RNA-DNA hybrid ribonuclease activity"/>
    <property type="evidence" value="ECO:0007669"/>
    <property type="project" value="UniProtKB-EC"/>
</dbReference>
<evidence type="ECO:0000256" key="2">
    <source>
        <dbReference type="RuleBase" id="RU003515"/>
    </source>
</evidence>
<dbReference type="InterPro" id="IPR012337">
    <property type="entry name" value="RNaseH-like_sf"/>
</dbReference>
<dbReference type="EMBL" id="CP060385">
    <property type="protein sequence ID" value="QOX89471.1"/>
    <property type="molecule type" value="Genomic_DNA"/>
</dbReference>
<proteinExistence type="inferred from homology"/>
<gene>
    <name evidence="4" type="ORF">H7685_01045</name>
</gene>
<accession>A0A7S7FZR3</accession>
<comment type="similarity">
    <text evidence="2">Belongs to the RNase HII family.</text>
</comment>
<evidence type="ECO:0000259" key="3">
    <source>
        <dbReference type="PROSITE" id="PS51975"/>
    </source>
</evidence>
<evidence type="ECO:0000256" key="1">
    <source>
        <dbReference type="PROSITE-ProRule" id="PRU01319"/>
    </source>
</evidence>
<keyword evidence="2" id="KW-0540">Nuclease</keyword>
<dbReference type="PROSITE" id="PS51975">
    <property type="entry name" value="RNASE_H_2"/>
    <property type="match status" value="1"/>
</dbReference>
<dbReference type="Gene3D" id="3.30.420.10">
    <property type="entry name" value="Ribonuclease H-like superfamily/Ribonuclease H"/>
    <property type="match status" value="1"/>
</dbReference>
<dbReference type="Pfam" id="PF01351">
    <property type="entry name" value="RNase_HII"/>
    <property type="match status" value="1"/>
</dbReference>
<keyword evidence="2" id="KW-0378">Hydrolase</keyword>
<name>A0A7S7FZR3_9MOLU</name>
<keyword evidence="2" id="KW-0255">Endonuclease</keyword>
<dbReference type="GO" id="GO:0003723">
    <property type="term" value="F:RNA binding"/>
    <property type="evidence" value="ECO:0007669"/>
    <property type="project" value="UniProtKB-UniRule"/>
</dbReference>
<comment type="function">
    <text evidence="2">Endonuclease that specifically degrades the RNA of RNA-DNA hybrids.</text>
</comment>
<evidence type="ECO:0000313" key="4">
    <source>
        <dbReference type="EMBL" id="QOX89471.1"/>
    </source>
</evidence>
<organism evidence="4">
    <name type="scientific">Candidatus Phytoplasma australasiaticum subsp. australasiaticum</name>
    <dbReference type="NCBI Taxonomy" id="2832407"/>
    <lineage>
        <taxon>Bacteria</taxon>
        <taxon>Bacillati</taxon>
        <taxon>Mycoplasmatota</taxon>
        <taxon>Mollicutes</taxon>
        <taxon>Acholeplasmatales</taxon>
        <taxon>Acholeplasmataceae</taxon>
        <taxon>Candidatus Phytoplasma</taxon>
        <taxon>16SrII (Peanut WB group)</taxon>
        <taxon>Candidatus Phytoplasma australasiaticum</taxon>
    </lineage>
</organism>
<reference evidence="4" key="1">
    <citation type="submission" date="2020-08" db="EMBL/GenBank/DDBJ databases">
        <title>Phytoplasma sp. strain PR08 associated with Phyllody Disease of Parthenium hysterophorus.</title>
        <authorList>
            <person name="Kirdat K."/>
            <person name="Tiwarekar B."/>
            <person name="Yadav A."/>
        </authorList>
    </citation>
    <scope>NUCLEOTIDE SEQUENCE [LARGE SCALE GENOMIC DNA]</scope>
    <source>
        <strain evidence="4">PR08</strain>
    </source>
</reference>
<dbReference type="AlphaFoldDB" id="A0A7S7FZR3"/>
<sequence>MILKRKYSISIFKTKAESKFLCVAAASIIARYLFLQEIEKLGKDNNLKLILGASDLVNQQIKLIYERYGLSIFYKIAKINFKNISKNKLFHLS</sequence>
<dbReference type="SUPFAM" id="SSF53098">
    <property type="entry name" value="Ribonuclease H-like"/>
    <property type="match status" value="1"/>
</dbReference>
<protein>
    <recommendedName>
        <fullName evidence="2">Ribonuclease</fullName>
        <ecNumber evidence="2">3.1.26.4</ecNumber>
    </recommendedName>
</protein>
<dbReference type="EC" id="3.1.26.4" evidence="2"/>
<dbReference type="InterPro" id="IPR024567">
    <property type="entry name" value="RNase_HII/HIII_dom"/>
</dbReference>